<feature type="compositionally biased region" description="Low complexity" evidence="1">
    <location>
        <begin position="70"/>
        <end position="80"/>
    </location>
</feature>
<dbReference type="AlphaFoldDB" id="A0AAE1TLE7"/>
<feature type="region of interest" description="Disordered" evidence="1">
    <location>
        <begin position="38"/>
        <end position="102"/>
    </location>
</feature>
<evidence type="ECO:0000313" key="2">
    <source>
        <dbReference type="EMBL" id="KAK4289878.1"/>
    </source>
</evidence>
<evidence type="ECO:0000256" key="1">
    <source>
        <dbReference type="SAM" id="MobiDB-lite"/>
    </source>
</evidence>
<feature type="non-terminal residue" evidence="2">
    <location>
        <position position="1"/>
    </location>
</feature>
<reference evidence="2" key="1">
    <citation type="submission" date="2023-11" db="EMBL/GenBank/DDBJ databases">
        <title>Genome assemblies of two species of porcelain crab, Petrolisthes cinctipes and Petrolisthes manimaculis (Anomura: Porcellanidae).</title>
        <authorList>
            <person name="Angst P."/>
        </authorList>
    </citation>
    <scope>NUCLEOTIDE SEQUENCE</scope>
    <source>
        <strain evidence="2">PB745_02</strain>
        <tissue evidence="2">Gill</tissue>
    </source>
</reference>
<protein>
    <submittedName>
        <fullName evidence="2">Uncharacterized protein</fullName>
    </submittedName>
</protein>
<dbReference type="Proteomes" id="UP001292094">
    <property type="component" value="Unassembled WGS sequence"/>
</dbReference>
<feature type="compositionally biased region" description="Polar residues" evidence="1">
    <location>
        <begin position="84"/>
        <end position="102"/>
    </location>
</feature>
<dbReference type="EMBL" id="JAWZYT010005685">
    <property type="protein sequence ID" value="KAK4289878.1"/>
    <property type="molecule type" value="Genomic_DNA"/>
</dbReference>
<name>A0AAE1TLE7_9EUCA</name>
<comment type="caution">
    <text evidence="2">The sequence shown here is derived from an EMBL/GenBank/DDBJ whole genome shotgun (WGS) entry which is preliminary data.</text>
</comment>
<proteinExistence type="predicted"/>
<keyword evidence="3" id="KW-1185">Reference proteome</keyword>
<evidence type="ECO:0000313" key="3">
    <source>
        <dbReference type="Proteomes" id="UP001292094"/>
    </source>
</evidence>
<accession>A0AAE1TLE7</accession>
<gene>
    <name evidence="2" type="ORF">Pmani_037180</name>
</gene>
<organism evidence="2 3">
    <name type="scientific">Petrolisthes manimaculis</name>
    <dbReference type="NCBI Taxonomy" id="1843537"/>
    <lineage>
        <taxon>Eukaryota</taxon>
        <taxon>Metazoa</taxon>
        <taxon>Ecdysozoa</taxon>
        <taxon>Arthropoda</taxon>
        <taxon>Crustacea</taxon>
        <taxon>Multicrustacea</taxon>
        <taxon>Malacostraca</taxon>
        <taxon>Eumalacostraca</taxon>
        <taxon>Eucarida</taxon>
        <taxon>Decapoda</taxon>
        <taxon>Pleocyemata</taxon>
        <taxon>Anomura</taxon>
        <taxon>Galatheoidea</taxon>
        <taxon>Porcellanidae</taxon>
        <taxon>Petrolisthes</taxon>
    </lineage>
</organism>
<sequence length="115" mass="11895">MQARRIAFPPDTNSFTTVTINTNTTTTTTTTTSHSFIPLASSVTHPPPSTPSGSLVGVTSDSECEDKKSSASSTGAADAGRAFSSASPQTGASLVTSHDYNMEQSNVALLRAELK</sequence>